<gene>
    <name evidence="2" type="primary">LOC107817369</name>
</gene>
<dbReference type="KEGG" id="nta:107817369"/>
<dbReference type="InterPro" id="IPR058921">
    <property type="entry name" value="PAP/OAS1-rel"/>
</dbReference>
<dbReference type="RefSeq" id="XP_016498664.2">
    <property type="nucleotide sequence ID" value="XM_016643178.2"/>
</dbReference>
<dbReference type="PANTHER" id="PTHR45979">
    <property type="entry name" value="PAP/OAS1 SUBSTRATE-BINDING DOMAIN SUPERFAMILY"/>
    <property type="match status" value="1"/>
</dbReference>
<dbReference type="OrthoDB" id="273917at2759"/>
<dbReference type="InterPro" id="IPR043519">
    <property type="entry name" value="NT_sf"/>
</dbReference>
<dbReference type="InterPro" id="IPR054708">
    <property type="entry name" value="MTPAP-like_central"/>
</dbReference>
<dbReference type="CDD" id="cd05402">
    <property type="entry name" value="NT_PAP_TUTase"/>
    <property type="match status" value="1"/>
</dbReference>
<dbReference type="InterPro" id="IPR058920">
    <property type="entry name" value="PAP-OAS1-bd-rel"/>
</dbReference>
<dbReference type="SUPFAM" id="SSF81631">
    <property type="entry name" value="PAP/OAS1 substrate-binding domain"/>
    <property type="match status" value="1"/>
</dbReference>
<name>A0A1S4CCI2_TOBAC</name>
<reference evidence="2" key="2">
    <citation type="submission" date="2025-08" db="UniProtKB">
        <authorList>
            <consortium name="RefSeq"/>
        </authorList>
    </citation>
    <scope>IDENTIFICATION</scope>
    <source>
        <tissue evidence="2">Leaf</tissue>
    </source>
</reference>
<evidence type="ECO:0000313" key="2">
    <source>
        <dbReference type="RefSeq" id="XP_016498664.2"/>
    </source>
</evidence>
<dbReference type="Pfam" id="PF22600">
    <property type="entry name" value="MTPAP-like_central"/>
    <property type="match status" value="1"/>
</dbReference>
<accession>A0A1S4CCI2</accession>
<evidence type="ECO:0000313" key="1">
    <source>
        <dbReference type="Proteomes" id="UP000790787"/>
    </source>
</evidence>
<dbReference type="RefSeq" id="XP_016498664.1">
    <property type="nucleotide sequence ID" value="XM_016643178.1"/>
</dbReference>
<protein>
    <submittedName>
        <fullName evidence="2">Uncharacterized protein LOC107817369</fullName>
    </submittedName>
</protein>
<dbReference type="SUPFAM" id="SSF81301">
    <property type="entry name" value="Nucleotidyltransferase"/>
    <property type="match status" value="1"/>
</dbReference>
<dbReference type="Pfam" id="PF26180">
    <property type="entry name" value="PAP-OAS1"/>
    <property type="match status" value="1"/>
</dbReference>
<sequence>MGSCGGTNSPVTIMEQRWSLLSSPDPMSISEDRWLLAEETIQEVVNCIHPTLDTEEKRKDVIDYVQRLIRCSLGCEVFPYGSVPLKTYLPDGDIDLTALSSNYGEEALARDVLAVLQEEENRENAEFDVKDAQFIDAEVKLVKCLVQNTVIDISFNQLGGLCSLCFLEQIDRLVGKNHLFKRSIILAKAWCYYESRILGAHHGLISTYALEILVLYIFHMFHSSLSGPLEVLYRFLDYYSKFDWDIYCVSLNGPVRKASLPDIVVDMPDNVRNNVLLSEEFLRNCMEMFSVPSRDAEMNTRAFQQKYLNIIDPLKENNNLGRSVHRGSFHRISRAFKYGACKLGRILLSPSDKVANEIKKFFANTLERHGCKHFAHLQNSCPNFDDEGAFSSLFPAEFYCDDNILLKFSEGDLENDNVEMVYKYSIPRSALESNSMNGALSCMVSGNGYFLDGQAVSGLCLSRDGNDLAACISANLNVVNGTSECLGTGNNMSSPSGKQYSTTYCNFSEPCSGHGNCGPGSLCQSDLSDCIDEKLGSDFWVETRDNPLESSSIYQSGTEYSEDIWSGGSAISSPKTSILESLSLDIREKDSASLAGDMEAINPLADLNGDYDSHIRSLLYGQCCHGFSLSAPALSNYPSSPSWFQSENFWHTVQQSMPQRHQPFSQMNMNNMFVCPTVQLSCYSLPSTAMLSSEVKESARGTGTYSLNTNYSCPEIPKGWDRNLASGTYTQLHMYNSNHINGWVPAFSDTNYSGKCIQEVSGVQSTVQSHGEFAVSGQPHHINGLVPAFSDTISSGKCTQEVSGVQSTVQSHGEFAVSGLPHHINGRVPTFSETNSSGKCTQGVSGVQSTVQSHGEFAVSDLPHHINGRVPTFSETNFSGKCTQEGSGVQSIVQGHEEFAVSGHSHRRIENSHANDFTRSSCRLEFGSLGKLTKDMLTHSSDDVLPVRSVSHSVPCSKPALGKNDRTSGHLFRLKNEDEFPPLSL</sequence>
<organism evidence="1 2">
    <name type="scientific">Nicotiana tabacum</name>
    <name type="common">Common tobacco</name>
    <dbReference type="NCBI Taxonomy" id="4097"/>
    <lineage>
        <taxon>Eukaryota</taxon>
        <taxon>Viridiplantae</taxon>
        <taxon>Streptophyta</taxon>
        <taxon>Embryophyta</taxon>
        <taxon>Tracheophyta</taxon>
        <taxon>Spermatophyta</taxon>
        <taxon>Magnoliopsida</taxon>
        <taxon>eudicotyledons</taxon>
        <taxon>Gunneridae</taxon>
        <taxon>Pentapetalae</taxon>
        <taxon>asterids</taxon>
        <taxon>lamiids</taxon>
        <taxon>Solanales</taxon>
        <taxon>Solanaceae</taxon>
        <taxon>Nicotianoideae</taxon>
        <taxon>Nicotianeae</taxon>
        <taxon>Nicotiana</taxon>
    </lineage>
</organism>
<dbReference type="Gene3D" id="3.30.460.10">
    <property type="entry name" value="Beta Polymerase, domain 2"/>
    <property type="match status" value="1"/>
</dbReference>
<dbReference type="GeneID" id="107817369"/>
<dbReference type="Gene3D" id="1.10.1410.10">
    <property type="match status" value="1"/>
</dbReference>
<reference evidence="1" key="1">
    <citation type="journal article" date="2014" name="Nat. Commun.">
        <title>The tobacco genome sequence and its comparison with those of tomato and potato.</title>
        <authorList>
            <person name="Sierro N."/>
            <person name="Battey J.N."/>
            <person name="Ouadi S."/>
            <person name="Bakaher N."/>
            <person name="Bovet L."/>
            <person name="Willig A."/>
            <person name="Goepfert S."/>
            <person name="Peitsch M.C."/>
            <person name="Ivanov N.V."/>
        </authorList>
    </citation>
    <scope>NUCLEOTIDE SEQUENCE [LARGE SCALE GENOMIC DNA]</scope>
</reference>
<dbReference type="PANTHER" id="PTHR45979:SF28">
    <property type="entry name" value="POLY(A) RNA POLYMERASE CID14-LIKE"/>
    <property type="match status" value="1"/>
</dbReference>
<dbReference type="AlphaFoldDB" id="A0A1S4CCI2"/>
<dbReference type="Proteomes" id="UP000790787">
    <property type="component" value="Chromosome 2"/>
</dbReference>
<keyword evidence="1" id="KW-1185">Reference proteome</keyword>
<proteinExistence type="predicted"/>
<dbReference type="PaxDb" id="4097-A0A1S4CCI2"/>
<dbReference type="STRING" id="4097.A0A1S4CCI2"/>